<organism evidence="2 3">
    <name type="scientific">Caenorhabditis nigoni</name>
    <dbReference type="NCBI Taxonomy" id="1611254"/>
    <lineage>
        <taxon>Eukaryota</taxon>
        <taxon>Metazoa</taxon>
        <taxon>Ecdysozoa</taxon>
        <taxon>Nematoda</taxon>
        <taxon>Chromadorea</taxon>
        <taxon>Rhabditida</taxon>
        <taxon>Rhabditina</taxon>
        <taxon>Rhabditomorpha</taxon>
        <taxon>Rhabditoidea</taxon>
        <taxon>Rhabditidae</taxon>
        <taxon>Peloderinae</taxon>
        <taxon>Caenorhabditis</taxon>
    </lineage>
</organism>
<dbReference type="InterPro" id="IPR006570">
    <property type="entry name" value="SPK_dom"/>
</dbReference>
<proteinExistence type="predicted"/>
<dbReference type="SMART" id="SM00583">
    <property type="entry name" value="SPK"/>
    <property type="match status" value="2"/>
</dbReference>
<protein>
    <recommendedName>
        <fullName evidence="1">SPK domain-containing protein</fullName>
    </recommendedName>
</protein>
<evidence type="ECO:0000313" key="2">
    <source>
        <dbReference type="EMBL" id="PIC22403.1"/>
    </source>
</evidence>
<reference evidence="3" key="1">
    <citation type="submission" date="2017-10" db="EMBL/GenBank/DDBJ databases">
        <title>Rapid genome shrinkage in a self-fertile nematode reveals novel sperm competition proteins.</title>
        <authorList>
            <person name="Yin D."/>
            <person name="Schwarz E.M."/>
            <person name="Thomas C.G."/>
            <person name="Felde R.L."/>
            <person name="Korf I.F."/>
            <person name="Cutter A.D."/>
            <person name="Schartner C.M."/>
            <person name="Ralston E.J."/>
            <person name="Meyer B.J."/>
            <person name="Haag E.S."/>
        </authorList>
    </citation>
    <scope>NUCLEOTIDE SEQUENCE [LARGE SCALE GENOMIC DNA]</scope>
    <source>
        <strain evidence="3">JU1422</strain>
    </source>
</reference>
<comment type="caution">
    <text evidence="2">The sequence shown here is derived from an EMBL/GenBank/DDBJ whole genome shotgun (WGS) entry which is preliminary data.</text>
</comment>
<sequence length="522" mass="61220">MLLVLLLRCLAGLSFQLFTYFYSFIHQLLPPIGAPIQMSFYAFGPRGFSAYAPQEMIVTEFSWIEDEAIWAYLYRKCCSNDISEQFIFDTYSMRSWQEFKKETNSMRPAWKLRSHYFNKLAPNLHKAFLSGEAKVKLYFGLGMSMNKAFLDELRTEAVVDVDQFTRMIRFYQIDKYKLYMEFPDQLRPLSVFPESEKMWMFLCQRIHDPLTGDVLQPSMMPNNSNLWREYKKANTTPKGAQTLMKISSFCFRFQEDVAPNLHLADIDIQTKAKLYFALSLPVNHEQIKRFQEIASVMVDESRRIVYYKDTMLEMQLDNAKQVKQKRNVFSVEEENRMYAFVYKHIQVPKSASIPKNRDALFSLKFWNRFNRTNSINRDGQTYLKHFRYIMLPVLHLANFPKEMKLALLRSLDQPPNEDFLTELRKDGIVTLNSKGCIVGYSERNIKNEAITDVDNTSEYTMSDVEAMDVVPVKRARYNSAPPQLSLTQESVVPETHQLNMFDIREVVDEIIQKVSDTHVSKL</sequence>
<accession>A0A2G5T5C8</accession>
<dbReference type="InterPro" id="IPR053315">
    <property type="entry name" value="Peptidase_C14A"/>
</dbReference>
<dbReference type="PANTHER" id="PTHR23362">
    <property type="entry name" value="L-PLASTIN-RELATED"/>
    <property type="match status" value="1"/>
</dbReference>
<feature type="domain" description="SPK" evidence="1">
    <location>
        <begin position="194"/>
        <end position="316"/>
    </location>
</feature>
<dbReference type="OrthoDB" id="5827265at2759"/>
<evidence type="ECO:0000313" key="3">
    <source>
        <dbReference type="Proteomes" id="UP000230233"/>
    </source>
</evidence>
<dbReference type="Pfam" id="PF04435">
    <property type="entry name" value="SPK"/>
    <property type="match status" value="3"/>
</dbReference>
<gene>
    <name evidence="2" type="primary">Cni-Y97E10AR.4</name>
    <name evidence="2" type="synonym">Cnig_chr_V.g16476</name>
    <name evidence="2" type="ORF">B9Z55_016476</name>
</gene>
<keyword evidence="3" id="KW-1185">Reference proteome</keyword>
<dbReference type="AlphaFoldDB" id="A0A2G5T5C8"/>
<feature type="domain" description="SPK" evidence="1">
    <location>
        <begin position="65"/>
        <end position="180"/>
    </location>
</feature>
<dbReference type="EMBL" id="PDUG01000005">
    <property type="protein sequence ID" value="PIC22403.1"/>
    <property type="molecule type" value="Genomic_DNA"/>
</dbReference>
<dbReference type="Proteomes" id="UP000230233">
    <property type="component" value="Chromosome V"/>
</dbReference>
<dbReference type="PANTHER" id="PTHR23362:SF9">
    <property type="entry name" value="SPK DOMAIN-CONTAINING PROTEIN"/>
    <property type="match status" value="1"/>
</dbReference>
<evidence type="ECO:0000259" key="1">
    <source>
        <dbReference type="SMART" id="SM00583"/>
    </source>
</evidence>
<name>A0A2G5T5C8_9PELO</name>